<reference evidence="16" key="1">
    <citation type="submission" date="2018-06" db="EMBL/GenBank/DDBJ databases">
        <authorList>
            <person name="Zhirakovskaya E."/>
        </authorList>
    </citation>
    <scope>NUCLEOTIDE SEQUENCE</scope>
</reference>
<dbReference type="FunFam" id="3.30.300.10:FF:000004">
    <property type="entry name" value="S-adenosylmethionine synthase"/>
    <property type="match status" value="1"/>
</dbReference>
<comment type="cofactor">
    <cofactor evidence="1">
        <name>Mg(2+)</name>
        <dbReference type="ChEBI" id="CHEBI:18420"/>
    </cofactor>
</comment>
<evidence type="ECO:0000256" key="8">
    <source>
        <dbReference type="ARBA" id="ARBA00022723"/>
    </source>
</evidence>
<keyword evidence="7 16" id="KW-0808">Transferase</keyword>
<sequence length="390" mass="42782">MGRINYLFTSESVSEGHPDKISDQISDAVLDAIIGQDPMARVACETFCTTGLILVGGEYSCKPEVKIDIDAIARGVVKDIGYNDSSLGFDYKSCSVLNAMHEQSADIAQGVARENPEDQGAGDQGIMFGYATNETEELMPLPVVLSHKLLLKLAELRKSGEMPFLRPDSKAQVTVEYTNRSPHRIDTVVISTQHSEDISEEDLAKEVIEKVIKPVMPKELFDEKKIKYHINPTGRFVIGGPHGDTGLTGRKIIVDTYGGVGSHGGGAFSGKDPSKVDRSASYMARYIAKNLVAAGIMDKCEVQLAYAIGVAEPVSVLVDSFGTRKVDQEKIHEIVRDNFDLRPYGILKTLDLRRPIYRKTAAYGHFGRNLPDFTWEKTDKADALRKAAGL</sequence>
<keyword evidence="10" id="KW-0067">ATP-binding</keyword>
<evidence type="ECO:0000256" key="2">
    <source>
        <dbReference type="ARBA" id="ARBA00001958"/>
    </source>
</evidence>
<evidence type="ECO:0000256" key="5">
    <source>
        <dbReference type="ARBA" id="ARBA00012828"/>
    </source>
</evidence>
<keyword evidence="8" id="KW-0479">Metal-binding</keyword>
<comment type="similarity">
    <text evidence="4">Belongs to the AdoMet synthase family.</text>
</comment>
<comment type="pathway">
    <text evidence="3">Amino-acid biosynthesis; S-adenosyl-L-methionine biosynthesis; S-adenosyl-L-methionine from L-methionine: step 1/1.</text>
</comment>
<evidence type="ECO:0000259" key="15">
    <source>
        <dbReference type="Pfam" id="PF02773"/>
    </source>
</evidence>
<dbReference type="InterPro" id="IPR022628">
    <property type="entry name" value="S-AdoMet_synt_N"/>
</dbReference>
<dbReference type="GO" id="GO:0006730">
    <property type="term" value="P:one-carbon metabolic process"/>
    <property type="evidence" value="ECO:0007669"/>
    <property type="project" value="UniProtKB-KW"/>
</dbReference>
<dbReference type="Pfam" id="PF00438">
    <property type="entry name" value="S-AdoMet_synt_N"/>
    <property type="match status" value="1"/>
</dbReference>
<dbReference type="CDD" id="cd18079">
    <property type="entry name" value="S-AdoMet_synt"/>
    <property type="match status" value="1"/>
</dbReference>
<evidence type="ECO:0000259" key="14">
    <source>
        <dbReference type="Pfam" id="PF02772"/>
    </source>
</evidence>
<dbReference type="PROSITE" id="PS00377">
    <property type="entry name" value="ADOMET_SYNTHASE_2"/>
    <property type="match status" value="1"/>
</dbReference>
<keyword evidence="11" id="KW-0460">Magnesium</keyword>
<dbReference type="PROSITE" id="PS00376">
    <property type="entry name" value="ADOMET_SYNTHASE_1"/>
    <property type="match status" value="1"/>
</dbReference>
<accession>A0A3B1BS70</accession>
<dbReference type="GO" id="GO:0005524">
    <property type="term" value="F:ATP binding"/>
    <property type="evidence" value="ECO:0007669"/>
    <property type="project" value="UniProtKB-KW"/>
</dbReference>
<evidence type="ECO:0000256" key="10">
    <source>
        <dbReference type="ARBA" id="ARBA00022840"/>
    </source>
</evidence>
<evidence type="ECO:0000256" key="9">
    <source>
        <dbReference type="ARBA" id="ARBA00022741"/>
    </source>
</evidence>
<dbReference type="InterPro" id="IPR022631">
    <property type="entry name" value="ADOMET_SYNTHASE_CS"/>
</dbReference>
<dbReference type="UniPathway" id="UPA00315">
    <property type="reaction ID" value="UER00080"/>
</dbReference>
<dbReference type="PANTHER" id="PTHR11964">
    <property type="entry name" value="S-ADENOSYLMETHIONINE SYNTHETASE"/>
    <property type="match status" value="1"/>
</dbReference>
<evidence type="ECO:0000256" key="6">
    <source>
        <dbReference type="ARBA" id="ARBA00022563"/>
    </source>
</evidence>
<dbReference type="InterPro" id="IPR022629">
    <property type="entry name" value="S-AdoMet_synt_central"/>
</dbReference>
<dbReference type="EMBL" id="UOGC01000051">
    <property type="protein sequence ID" value="VAX17401.1"/>
    <property type="molecule type" value="Genomic_DNA"/>
</dbReference>
<dbReference type="GO" id="GO:0004478">
    <property type="term" value="F:methionine adenosyltransferase activity"/>
    <property type="evidence" value="ECO:0007669"/>
    <property type="project" value="UniProtKB-EC"/>
</dbReference>
<dbReference type="FunFam" id="3.30.300.10:FF:000003">
    <property type="entry name" value="S-adenosylmethionine synthase"/>
    <property type="match status" value="1"/>
</dbReference>
<keyword evidence="6" id="KW-0554">One-carbon metabolism</keyword>
<dbReference type="Pfam" id="PF02773">
    <property type="entry name" value="S-AdoMet_synt_C"/>
    <property type="match status" value="1"/>
</dbReference>
<dbReference type="InterPro" id="IPR002133">
    <property type="entry name" value="S-AdoMet_synthetase"/>
</dbReference>
<dbReference type="AlphaFoldDB" id="A0A3B1BS70"/>
<keyword evidence="12" id="KW-0630">Potassium</keyword>
<organism evidence="16">
    <name type="scientific">hydrothermal vent metagenome</name>
    <dbReference type="NCBI Taxonomy" id="652676"/>
    <lineage>
        <taxon>unclassified sequences</taxon>
        <taxon>metagenomes</taxon>
        <taxon>ecological metagenomes</taxon>
    </lineage>
</organism>
<protein>
    <recommendedName>
        <fullName evidence="5">methionine adenosyltransferase</fullName>
        <ecNumber evidence="5">2.5.1.6</ecNumber>
    </recommendedName>
</protein>
<dbReference type="InterPro" id="IPR022636">
    <property type="entry name" value="S-AdoMet_synthetase_sfam"/>
</dbReference>
<feature type="domain" description="S-adenosylmethionine synthetase central" evidence="14">
    <location>
        <begin position="118"/>
        <end position="236"/>
    </location>
</feature>
<evidence type="ECO:0000256" key="1">
    <source>
        <dbReference type="ARBA" id="ARBA00001946"/>
    </source>
</evidence>
<comment type="cofactor">
    <cofactor evidence="2">
        <name>K(+)</name>
        <dbReference type="ChEBI" id="CHEBI:29103"/>
    </cofactor>
</comment>
<evidence type="ECO:0000256" key="12">
    <source>
        <dbReference type="ARBA" id="ARBA00022958"/>
    </source>
</evidence>
<proteinExistence type="inferred from homology"/>
<dbReference type="GO" id="GO:0006556">
    <property type="term" value="P:S-adenosylmethionine biosynthetic process"/>
    <property type="evidence" value="ECO:0007669"/>
    <property type="project" value="UniProtKB-UniPathway"/>
</dbReference>
<keyword evidence="9" id="KW-0547">Nucleotide-binding</keyword>
<evidence type="ECO:0000256" key="4">
    <source>
        <dbReference type="ARBA" id="ARBA00009685"/>
    </source>
</evidence>
<dbReference type="PIRSF" id="PIRSF000497">
    <property type="entry name" value="MAT"/>
    <property type="match status" value="1"/>
</dbReference>
<dbReference type="HAMAP" id="MF_00086">
    <property type="entry name" value="S_AdoMet_synth1"/>
    <property type="match status" value="1"/>
</dbReference>
<evidence type="ECO:0000256" key="11">
    <source>
        <dbReference type="ARBA" id="ARBA00022842"/>
    </source>
</evidence>
<dbReference type="Pfam" id="PF02772">
    <property type="entry name" value="S-AdoMet_synt_M"/>
    <property type="match status" value="1"/>
</dbReference>
<evidence type="ECO:0000256" key="7">
    <source>
        <dbReference type="ARBA" id="ARBA00022679"/>
    </source>
</evidence>
<dbReference type="SUPFAM" id="SSF55973">
    <property type="entry name" value="S-adenosylmethionine synthetase"/>
    <property type="match status" value="3"/>
</dbReference>
<dbReference type="InterPro" id="IPR022630">
    <property type="entry name" value="S-AdoMet_synt_C"/>
</dbReference>
<evidence type="ECO:0000313" key="16">
    <source>
        <dbReference type="EMBL" id="VAX17401.1"/>
    </source>
</evidence>
<gene>
    <name evidence="16" type="ORF">MNBD_NITROSPINAE01-728</name>
</gene>
<evidence type="ECO:0000256" key="3">
    <source>
        <dbReference type="ARBA" id="ARBA00005224"/>
    </source>
</evidence>
<dbReference type="GO" id="GO:0046872">
    <property type="term" value="F:metal ion binding"/>
    <property type="evidence" value="ECO:0007669"/>
    <property type="project" value="UniProtKB-KW"/>
</dbReference>
<feature type="domain" description="S-adenosylmethionine synthetase N-terminal" evidence="13">
    <location>
        <begin position="5"/>
        <end position="105"/>
    </location>
</feature>
<dbReference type="Gene3D" id="3.30.300.10">
    <property type="match status" value="3"/>
</dbReference>
<name>A0A3B1BS70_9ZZZZ</name>
<dbReference type="NCBIfam" id="TIGR01034">
    <property type="entry name" value="metK"/>
    <property type="match status" value="1"/>
</dbReference>
<feature type="domain" description="S-adenosylmethionine synthetase C-terminal" evidence="15">
    <location>
        <begin position="238"/>
        <end position="377"/>
    </location>
</feature>
<dbReference type="EC" id="2.5.1.6" evidence="5"/>
<evidence type="ECO:0000259" key="13">
    <source>
        <dbReference type="Pfam" id="PF00438"/>
    </source>
</evidence>